<proteinExistence type="predicted"/>
<reference evidence="2" key="1">
    <citation type="submission" date="2022-04" db="EMBL/GenBank/DDBJ databases">
        <title>Carnegiea gigantea Genome sequencing and assembly v2.</title>
        <authorList>
            <person name="Copetti D."/>
            <person name="Sanderson M.J."/>
            <person name="Burquez A."/>
            <person name="Wojciechowski M.F."/>
        </authorList>
    </citation>
    <scope>NUCLEOTIDE SEQUENCE</scope>
    <source>
        <strain evidence="2">SGP5-SGP5p</strain>
        <tissue evidence="2">Aerial part</tissue>
    </source>
</reference>
<comment type="caution">
    <text evidence="2">The sequence shown here is derived from an EMBL/GenBank/DDBJ whole genome shotgun (WGS) entry which is preliminary data.</text>
</comment>
<organism evidence="2 3">
    <name type="scientific">Carnegiea gigantea</name>
    <dbReference type="NCBI Taxonomy" id="171969"/>
    <lineage>
        <taxon>Eukaryota</taxon>
        <taxon>Viridiplantae</taxon>
        <taxon>Streptophyta</taxon>
        <taxon>Embryophyta</taxon>
        <taxon>Tracheophyta</taxon>
        <taxon>Spermatophyta</taxon>
        <taxon>Magnoliopsida</taxon>
        <taxon>eudicotyledons</taxon>
        <taxon>Gunneridae</taxon>
        <taxon>Pentapetalae</taxon>
        <taxon>Caryophyllales</taxon>
        <taxon>Cactineae</taxon>
        <taxon>Cactaceae</taxon>
        <taxon>Cactoideae</taxon>
        <taxon>Echinocereeae</taxon>
        <taxon>Carnegiea</taxon>
    </lineage>
</organism>
<gene>
    <name evidence="2" type="ORF">Cgig2_015906</name>
</gene>
<accession>A0A9Q1JK91</accession>
<protein>
    <submittedName>
        <fullName evidence="2">Uncharacterized protein</fullName>
    </submittedName>
</protein>
<keyword evidence="3" id="KW-1185">Reference proteome</keyword>
<sequence length="242" mass="27173">MPTMTDIIIQQVSEQVKKTMEAVRPLRRFEYMPTIGYEPSHRHAPMVSHRHSEGMTEAPHANRNGWSREENRGRSIGADGPHSHRPSHGRPAKLTTTLTPYVTHSLRTTWFEESRPQGLEEKFSNADEPERGVPTVNARKVPLGRGMANAPKPQNARKYCEFYEQKGHTNAECQELRKTLHELADKERPALPSRGVRDCTTLALGGRMLHGDSGHYCRRICRANHSACLEGPSSRGITGSHG</sequence>
<evidence type="ECO:0000313" key="3">
    <source>
        <dbReference type="Proteomes" id="UP001153076"/>
    </source>
</evidence>
<feature type="region of interest" description="Disordered" evidence="1">
    <location>
        <begin position="52"/>
        <end position="94"/>
    </location>
</feature>
<dbReference type="Proteomes" id="UP001153076">
    <property type="component" value="Unassembled WGS sequence"/>
</dbReference>
<name>A0A9Q1JK91_9CARY</name>
<evidence type="ECO:0000256" key="1">
    <source>
        <dbReference type="SAM" id="MobiDB-lite"/>
    </source>
</evidence>
<dbReference type="AlphaFoldDB" id="A0A9Q1JK91"/>
<dbReference type="EMBL" id="JAKOGI010002835">
    <property type="protein sequence ID" value="KAJ8421250.1"/>
    <property type="molecule type" value="Genomic_DNA"/>
</dbReference>
<evidence type="ECO:0000313" key="2">
    <source>
        <dbReference type="EMBL" id="KAJ8421250.1"/>
    </source>
</evidence>